<dbReference type="PANTHER" id="PTHR30250">
    <property type="entry name" value="PST FAMILY PREDICTED COLANIC ACID TRANSPORTER"/>
    <property type="match status" value="1"/>
</dbReference>
<evidence type="ECO:0000313" key="7">
    <source>
        <dbReference type="EMBL" id="KVW94966.1"/>
    </source>
</evidence>
<feature type="transmembrane region" description="Helical" evidence="6">
    <location>
        <begin position="256"/>
        <end position="273"/>
    </location>
</feature>
<dbReference type="CDD" id="cd13128">
    <property type="entry name" value="MATE_Wzx_like"/>
    <property type="match status" value="1"/>
</dbReference>
<comment type="caution">
    <text evidence="7">The sequence shown here is derived from an EMBL/GenBank/DDBJ whole genome shotgun (WGS) entry which is preliminary data.</text>
</comment>
<dbReference type="RefSeq" id="WP_059756323.1">
    <property type="nucleotide sequence ID" value="NZ_LDUG01000029.1"/>
</dbReference>
<dbReference type="InterPro" id="IPR002797">
    <property type="entry name" value="Polysacc_synth"/>
</dbReference>
<feature type="transmembrane region" description="Helical" evidence="6">
    <location>
        <begin position="106"/>
        <end position="126"/>
    </location>
</feature>
<keyword evidence="4 6" id="KW-1133">Transmembrane helix</keyword>
<feature type="transmembrane region" description="Helical" evidence="6">
    <location>
        <begin position="73"/>
        <end position="100"/>
    </location>
</feature>
<dbReference type="PATRIC" id="fig|36861.3.peg.1876"/>
<feature type="transmembrane region" description="Helical" evidence="6">
    <location>
        <begin position="205"/>
        <end position="227"/>
    </location>
</feature>
<gene>
    <name evidence="7" type="ORF">ABW22_11020</name>
</gene>
<feature type="transmembrane region" description="Helical" evidence="6">
    <location>
        <begin position="325"/>
        <end position="348"/>
    </location>
</feature>
<organism evidence="7 8">
    <name type="scientific">Thiobacillus denitrificans</name>
    <dbReference type="NCBI Taxonomy" id="36861"/>
    <lineage>
        <taxon>Bacteria</taxon>
        <taxon>Pseudomonadati</taxon>
        <taxon>Pseudomonadota</taxon>
        <taxon>Betaproteobacteria</taxon>
        <taxon>Nitrosomonadales</taxon>
        <taxon>Thiobacillaceae</taxon>
        <taxon>Thiobacillus</taxon>
    </lineage>
</organism>
<keyword evidence="3 6" id="KW-0812">Transmembrane</keyword>
<keyword evidence="8" id="KW-1185">Reference proteome</keyword>
<dbReference type="EMBL" id="LDUG01000029">
    <property type="protein sequence ID" value="KVW94966.1"/>
    <property type="molecule type" value="Genomic_DNA"/>
</dbReference>
<dbReference type="Proteomes" id="UP000064243">
    <property type="component" value="Unassembled WGS sequence"/>
</dbReference>
<feature type="transmembrane region" description="Helical" evidence="6">
    <location>
        <begin position="355"/>
        <end position="374"/>
    </location>
</feature>
<keyword evidence="2" id="KW-1003">Cell membrane</keyword>
<evidence type="ECO:0000256" key="6">
    <source>
        <dbReference type="SAM" id="Phobius"/>
    </source>
</evidence>
<evidence type="ECO:0000256" key="5">
    <source>
        <dbReference type="ARBA" id="ARBA00023136"/>
    </source>
</evidence>
<sequence length="435" mass="48267">MTRKRIFNNIAWMLMERVIVTLAVLASNIYVVRSLGVFRFGELSYLLAILGLVVVAADFGLRRVLLVSFGRSASGVLVSATLLLKTVVAVLLGAASYVAFLQSGEAGFLALVLFCVFAPLEVYAFVMQAELRNDLLAKIRTGLALAGAGGRVWLCLEGMCSVNALLLTYVVQSVLLFLAAWAWTASDDKKNWRVSFSHFSRVWRLSKIIFSKSIYFFFSMLIIQAHYRVDQIMISKIAGSTELGIYSAAYKLVEQLLMIPAIISAVLLPQMALNRKNRELTQNRLSMIYSTTILASIAVAIPVMLMADPLIRLAFGAEFSAAGGVLFYLMLGVPFLFLANMSGLYFTVFGQERQAFIRNVSGLAVNVALNLFMIPRYGATGAALSTVASYFMVAIGAELIFWTRFREHLGIKWTATRNLFRIVFYKELVHVLRGR</sequence>
<dbReference type="InterPro" id="IPR050833">
    <property type="entry name" value="Poly_Biosynth_Transport"/>
</dbReference>
<keyword evidence="5 6" id="KW-0472">Membrane</keyword>
<feature type="transmembrane region" description="Helical" evidence="6">
    <location>
        <begin position="166"/>
        <end position="184"/>
    </location>
</feature>
<evidence type="ECO:0000313" key="8">
    <source>
        <dbReference type="Proteomes" id="UP000064243"/>
    </source>
</evidence>
<evidence type="ECO:0000256" key="3">
    <source>
        <dbReference type="ARBA" id="ARBA00022692"/>
    </source>
</evidence>
<dbReference type="OrthoDB" id="88014at2"/>
<comment type="subcellular location">
    <subcellularLocation>
        <location evidence="1">Cell membrane</location>
        <topology evidence="1">Multi-pass membrane protein</topology>
    </subcellularLocation>
</comment>
<dbReference type="GO" id="GO:0005886">
    <property type="term" value="C:plasma membrane"/>
    <property type="evidence" value="ECO:0007669"/>
    <property type="project" value="UniProtKB-SubCell"/>
</dbReference>
<evidence type="ECO:0000256" key="2">
    <source>
        <dbReference type="ARBA" id="ARBA00022475"/>
    </source>
</evidence>
<dbReference type="AlphaFoldDB" id="A0A119CVC6"/>
<accession>A0A119CVC6</accession>
<feature type="transmembrane region" description="Helical" evidence="6">
    <location>
        <begin position="380"/>
        <end position="402"/>
    </location>
</feature>
<dbReference type="PANTHER" id="PTHR30250:SF11">
    <property type="entry name" value="O-ANTIGEN TRANSPORTER-RELATED"/>
    <property type="match status" value="1"/>
</dbReference>
<proteinExistence type="predicted"/>
<feature type="transmembrane region" description="Helical" evidence="6">
    <location>
        <begin position="285"/>
        <end position="305"/>
    </location>
</feature>
<evidence type="ECO:0000256" key="1">
    <source>
        <dbReference type="ARBA" id="ARBA00004651"/>
    </source>
</evidence>
<feature type="transmembrane region" description="Helical" evidence="6">
    <location>
        <begin position="44"/>
        <end position="61"/>
    </location>
</feature>
<name>A0A119CVC6_THIDE</name>
<dbReference type="Pfam" id="PF01943">
    <property type="entry name" value="Polysacc_synt"/>
    <property type="match status" value="1"/>
</dbReference>
<evidence type="ECO:0000256" key="4">
    <source>
        <dbReference type="ARBA" id="ARBA00022989"/>
    </source>
</evidence>
<reference evidence="7 8" key="1">
    <citation type="journal article" date="2015" name="Appl. Environ. Microbiol.">
        <title>Aerobic and Anaerobic Thiosulfate Oxidation by a Cold-Adapted, Subglacial Chemoautotroph.</title>
        <authorList>
            <person name="Harrold Z.R."/>
            <person name="Skidmore M.L."/>
            <person name="Hamilton T.L."/>
            <person name="Desch L."/>
            <person name="Amada K."/>
            <person name="van Gelder W."/>
            <person name="Glover K."/>
            <person name="Roden E.E."/>
            <person name="Boyd E.S."/>
        </authorList>
    </citation>
    <scope>NUCLEOTIDE SEQUENCE [LARGE SCALE GENOMIC DNA]</scope>
    <source>
        <strain evidence="7 8">RG</strain>
    </source>
</reference>
<protein>
    <submittedName>
        <fullName evidence="7">Uncharacterized protein</fullName>
    </submittedName>
</protein>